<comment type="function">
    <text evidence="10">Subunit R is required for both nuclease and ATPase activities, but not for modification.</text>
</comment>
<protein>
    <recommendedName>
        <fullName evidence="10">Type I restriction enzyme endonuclease subunit</fullName>
        <shortName evidence="10">R protein</shortName>
        <ecNumber evidence="10">3.1.21.3</ecNumber>
    </recommendedName>
</protein>
<keyword evidence="9 10" id="KW-0238">DNA-binding</keyword>
<evidence type="ECO:0000256" key="2">
    <source>
        <dbReference type="ARBA" id="ARBA00008598"/>
    </source>
</evidence>
<dbReference type="GO" id="GO:0009307">
    <property type="term" value="P:DNA restriction-modification system"/>
    <property type="evidence" value="ECO:0007669"/>
    <property type="project" value="UniProtKB-KW"/>
</dbReference>
<dbReference type="GO" id="GO:0009035">
    <property type="term" value="F:type I site-specific deoxyribonuclease activity"/>
    <property type="evidence" value="ECO:0007669"/>
    <property type="project" value="UniProtKB-EC"/>
</dbReference>
<dbReference type="PROSITE" id="PS51192">
    <property type="entry name" value="HELICASE_ATP_BIND_1"/>
    <property type="match status" value="1"/>
</dbReference>
<dbReference type="InterPro" id="IPR055180">
    <property type="entry name" value="HsdR_RecA-like_helicase_dom_2"/>
</dbReference>
<dbReference type="InterPro" id="IPR007409">
    <property type="entry name" value="Restrct_endonuc_type1_HsdR_N"/>
</dbReference>
<evidence type="ECO:0000313" key="12">
    <source>
        <dbReference type="EMBL" id="MBC8199870.1"/>
    </source>
</evidence>
<dbReference type="AlphaFoldDB" id="A0A8J6N884"/>
<dbReference type="GO" id="GO:0003677">
    <property type="term" value="F:DNA binding"/>
    <property type="evidence" value="ECO:0007669"/>
    <property type="project" value="UniProtKB-KW"/>
</dbReference>
<dbReference type="InterPro" id="IPR027417">
    <property type="entry name" value="P-loop_NTPase"/>
</dbReference>
<evidence type="ECO:0000256" key="5">
    <source>
        <dbReference type="ARBA" id="ARBA00022747"/>
    </source>
</evidence>
<dbReference type="Proteomes" id="UP000603545">
    <property type="component" value="Unassembled WGS sequence"/>
</dbReference>
<dbReference type="Gene3D" id="3.90.1570.50">
    <property type="match status" value="1"/>
</dbReference>
<keyword evidence="5 10" id="KW-0680">Restriction system</keyword>
<evidence type="ECO:0000256" key="7">
    <source>
        <dbReference type="ARBA" id="ARBA00022801"/>
    </source>
</evidence>
<reference evidence="12 13" key="1">
    <citation type="submission" date="2020-08" db="EMBL/GenBank/DDBJ databases">
        <title>Bridging the membrane lipid divide: bacteria of the FCB group superphylum have the potential to synthesize archaeal ether lipids.</title>
        <authorList>
            <person name="Villanueva L."/>
            <person name="Von Meijenfeldt F.A.B."/>
            <person name="Westbye A.B."/>
            <person name="Yadav S."/>
            <person name="Hopmans E.C."/>
            <person name="Dutilh B.E."/>
            <person name="Sinninghe Damste J.S."/>
        </authorList>
    </citation>
    <scope>NUCLEOTIDE SEQUENCE [LARGE SCALE GENOMIC DNA]</scope>
    <source>
        <strain evidence="12">NIOZ-UU82</strain>
    </source>
</reference>
<dbReference type="NCBIfam" id="TIGR00348">
    <property type="entry name" value="hsdR"/>
    <property type="match status" value="1"/>
</dbReference>
<comment type="subunit">
    <text evidence="10">The type I restriction/modification system is composed of three polypeptides R, M and S.</text>
</comment>
<sequence>MPVNLGTETTTVQYPMIKYAGEIKWEIVSREDALTLRKGESGTLFYRVLEDSLIKLNKGLVSRKNVGEIISAIEAVKNNIEGNAEILSWMRGEKSIFDEKEKRRRNVTAIDLDKPNRNTFQVTDEWQYNNGRERNRADIMFLINGIPVAIVETKSARIIDGIEEGLIQIREYHRETPEMLTAPQVFDITHLIDFYYGSTWNLDRKNLFNWKDEAKGNFEKKVKHFFDRKRFLKMLKEWILFYIKDDELHKTILRQHQTRAIEKVIERCADRKKKTGLIWHTQGSGKTFTMITAARQVLENKDVFGKATVILMIDRNELEGQLSGWVDRILGELRTLDIKIEQASSKRRLRELLESDFRGLIISMIHKFDKIPKNICKRDNVFVMADEAHRSFGRDLGNYLVGSLPDATMIGFTGTPIDKTAYGKGTFKIFGKEDDKGYLDKYSIKESIEDGTTLPLNYALASNDMRVPEKELEKEFLSLVEAEGVSEIDELNKILDKAVNLKAFLKSKDRIEKVSRFVAGHFTENVEPLGYKAFLVGVDREACALYKEALDKLLPPEYSTPVYTAAQHDSEKYPLVYKYQIKPEDEKKERKLFPKPDTQPKVFIVTDKLLTGFDAPVLYCMYLDKPMRDHVLLQAIARVNRPYEENGVKKRCGLVVDFVGIFENLEKALSFDSDVVSGIIKNIDVLMKHFAGLMSGKAQKYLELTRGRIDDRAVEAAIDAFADQEKREEFYRFYKELETLYEILSPSPDMRDYVEDFGQLSVLYQILRNAFRKKTVLYADVARKTELLVRERVETYGLLITTSTVKIDEKTLEAIKDSKFLKTSKVINLLNSIGETVSDDSDDNPYLKPIGDRAEAIKDAFDNRQITTQDALEKIEQLIDEMVKAGKEQKKTGFDRNTFAIYWTLKQEGIKESKKYASVINSLFLRFPNYKYNPDELRQLKAELYKLVLSFLGKDNMVSVVDKLLNLNREK</sequence>
<dbReference type="SMART" id="SM00487">
    <property type="entry name" value="DEXDc"/>
    <property type="match status" value="1"/>
</dbReference>
<keyword evidence="4 10" id="KW-0547">Nucleotide-binding</keyword>
<keyword evidence="6" id="KW-0255">Endonuclease</keyword>
<dbReference type="Gene3D" id="3.40.50.300">
    <property type="entry name" value="P-loop containing nucleotide triphosphate hydrolases"/>
    <property type="match status" value="2"/>
</dbReference>
<dbReference type="CDD" id="cd18800">
    <property type="entry name" value="SF2_C_EcoR124I-like"/>
    <property type="match status" value="1"/>
</dbReference>
<evidence type="ECO:0000259" key="11">
    <source>
        <dbReference type="PROSITE" id="PS51192"/>
    </source>
</evidence>
<keyword evidence="8 10" id="KW-0067">ATP-binding</keyword>
<comment type="caution">
    <text evidence="12">The sequence shown here is derived from an EMBL/GenBank/DDBJ whole genome shotgun (WGS) entry which is preliminary data.</text>
</comment>
<dbReference type="InterPro" id="IPR040980">
    <property type="entry name" value="SWI2_SNF2"/>
</dbReference>
<dbReference type="GO" id="GO:0005524">
    <property type="term" value="F:ATP binding"/>
    <property type="evidence" value="ECO:0007669"/>
    <property type="project" value="UniProtKB-KW"/>
</dbReference>
<dbReference type="PANTHER" id="PTHR30195">
    <property type="entry name" value="TYPE I SITE-SPECIFIC DEOXYRIBONUCLEASE PROTEIN SUBUNIT M AND R"/>
    <property type="match status" value="1"/>
</dbReference>
<comment type="similarity">
    <text evidence="2 10">Belongs to the HsdR family.</text>
</comment>
<evidence type="ECO:0000256" key="4">
    <source>
        <dbReference type="ARBA" id="ARBA00022741"/>
    </source>
</evidence>
<comment type="catalytic activity">
    <reaction evidence="1 10">
        <text>Endonucleolytic cleavage of DNA to give random double-stranded fragments with terminal 5'-phosphates, ATP is simultaneously hydrolyzed.</text>
        <dbReference type="EC" id="3.1.21.3"/>
    </reaction>
</comment>
<evidence type="ECO:0000256" key="10">
    <source>
        <dbReference type="RuleBase" id="RU364115"/>
    </source>
</evidence>
<evidence type="ECO:0000256" key="3">
    <source>
        <dbReference type="ARBA" id="ARBA00022722"/>
    </source>
</evidence>
<keyword evidence="7 10" id="KW-0378">Hydrolase</keyword>
<accession>A0A8J6N884</accession>
<dbReference type="PANTHER" id="PTHR30195:SF15">
    <property type="entry name" value="TYPE I RESTRICTION ENZYME HINDI ENDONUCLEASE SUBUNIT"/>
    <property type="match status" value="1"/>
</dbReference>
<feature type="domain" description="Helicase ATP-binding" evidence="11">
    <location>
        <begin position="267"/>
        <end position="434"/>
    </location>
</feature>
<evidence type="ECO:0000313" key="13">
    <source>
        <dbReference type="Proteomes" id="UP000603545"/>
    </source>
</evidence>
<dbReference type="Pfam" id="PF22679">
    <property type="entry name" value="T1R_D3-like"/>
    <property type="match status" value="1"/>
</dbReference>
<gene>
    <name evidence="12" type="ORF">H8E80_07490</name>
</gene>
<organism evidence="12 13">
    <name type="scientific">Candidatus Desulfaltia bathyphila</name>
    <dbReference type="NCBI Taxonomy" id="2841697"/>
    <lineage>
        <taxon>Bacteria</taxon>
        <taxon>Pseudomonadati</taxon>
        <taxon>Thermodesulfobacteriota</taxon>
        <taxon>Desulfobacteria</taxon>
        <taxon>Desulfobacterales</taxon>
        <taxon>Desulfobacterales incertae sedis</taxon>
        <taxon>Candidatus Desulfaltia</taxon>
    </lineage>
</organism>
<evidence type="ECO:0000256" key="1">
    <source>
        <dbReference type="ARBA" id="ARBA00000851"/>
    </source>
</evidence>
<dbReference type="Pfam" id="PF18766">
    <property type="entry name" value="SWI2_SNF2"/>
    <property type="match status" value="1"/>
</dbReference>
<dbReference type="EMBL" id="JACNLL010000066">
    <property type="protein sequence ID" value="MBC8199870.1"/>
    <property type="molecule type" value="Genomic_DNA"/>
</dbReference>
<dbReference type="EC" id="3.1.21.3" evidence="10"/>
<keyword evidence="3" id="KW-0540">Nuclease</keyword>
<proteinExistence type="inferred from homology"/>
<evidence type="ECO:0000256" key="6">
    <source>
        <dbReference type="ARBA" id="ARBA00022759"/>
    </source>
</evidence>
<dbReference type="CDD" id="cd22332">
    <property type="entry name" value="HsdR_N"/>
    <property type="match status" value="1"/>
</dbReference>
<dbReference type="InterPro" id="IPR014001">
    <property type="entry name" value="Helicase_ATP-bd"/>
</dbReference>
<dbReference type="SUPFAM" id="SSF52540">
    <property type="entry name" value="P-loop containing nucleoside triphosphate hydrolases"/>
    <property type="match status" value="2"/>
</dbReference>
<evidence type="ECO:0000256" key="8">
    <source>
        <dbReference type="ARBA" id="ARBA00022840"/>
    </source>
</evidence>
<dbReference type="InterPro" id="IPR051268">
    <property type="entry name" value="Type-I_R_enzyme_R_subunit"/>
</dbReference>
<evidence type="ECO:0000256" key="9">
    <source>
        <dbReference type="ARBA" id="ARBA00023125"/>
    </source>
</evidence>
<dbReference type="Pfam" id="PF04313">
    <property type="entry name" value="HSDR_N"/>
    <property type="match status" value="1"/>
</dbReference>
<name>A0A8J6N884_9BACT</name>
<dbReference type="InterPro" id="IPR004473">
    <property type="entry name" value="Restrct_endonuc_typeI_HsdR"/>
</dbReference>